<dbReference type="PRINTS" id="PR02008">
    <property type="entry name" value="RCMTFAMILY"/>
</dbReference>
<sequence length="477" mass="51379">MSEQRRRRPHKPYRRPKKDPVRILAFEALRAVDERDAYANLVLPPLLRKAREEEGFDARDAALATELVYGTLRRQGTYDAIVSACVDRPLREVDPPVLDVLALGAHQLLGTRIPTHAAVSASVELARVVLGDGRAKFVNAVLRKIAQDDLDGWLERVAPPYAEDPEDHLSVVHSHPRWVVSALWDALGGPREGIEDLLEADNERPEVTLVARPGRAAPAELLDVLGDKAALPGRWSPYAVRLAEGGEPGAIDAVREGRAGVQDEGSQLVAIALANAPLDGPDARWLDGCAGPGGKAALLGALAAERGAFLLAAEKQPHRARLVARALAGNPGPYQVLAADGTRPPWRPGTFDRVLVDVPCSGLGALRRRPEARWRRRPEDLEGFAPLQRALLREAVAAVRVGGVVGYATCSPHLAETRAVVEDVLKGRGGPAVHAEQLDARPLLPGVPALGDGPDVQLWPHLHGTDAMYLALLRRTA</sequence>
<keyword evidence="3 6" id="KW-0808">Transferase</keyword>
<dbReference type="InterPro" id="IPR029063">
    <property type="entry name" value="SAM-dependent_MTases_sf"/>
</dbReference>
<evidence type="ECO:0000256" key="6">
    <source>
        <dbReference type="PROSITE-ProRule" id="PRU01023"/>
    </source>
</evidence>
<dbReference type="Pfam" id="PF01029">
    <property type="entry name" value="NusB"/>
    <property type="match status" value="1"/>
</dbReference>
<evidence type="ECO:0000256" key="5">
    <source>
        <dbReference type="ARBA" id="ARBA00022884"/>
    </source>
</evidence>
<dbReference type="Gene3D" id="1.10.940.10">
    <property type="entry name" value="NusB-like"/>
    <property type="match status" value="1"/>
</dbReference>
<evidence type="ECO:0000256" key="3">
    <source>
        <dbReference type="ARBA" id="ARBA00022679"/>
    </source>
</evidence>
<feature type="binding site" evidence="6">
    <location>
        <position position="314"/>
    </location>
    <ligand>
        <name>S-adenosyl-L-methionine</name>
        <dbReference type="ChEBI" id="CHEBI:59789"/>
    </ligand>
</feature>
<evidence type="ECO:0000313" key="9">
    <source>
        <dbReference type="Proteomes" id="UP001223144"/>
    </source>
</evidence>
<proteinExistence type="inferred from homology"/>
<feature type="active site" description="Nucleophile" evidence="6">
    <location>
        <position position="410"/>
    </location>
</feature>
<gene>
    <name evidence="8" type="ORF">QCN29_34395</name>
</gene>
<feature type="binding site" evidence="6">
    <location>
        <position position="357"/>
    </location>
    <ligand>
        <name>S-adenosyl-L-methionine</name>
        <dbReference type="ChEBI" id="CHEBI:59789"/>
    </ligand>
</feature>
<dbReference type="InterPro" id="IPR018314">
    <property type="entry name" value="RsmB/NOL1/NOP2-like_CS"/>
</dbReference>
<dbReference type="SUPFAM" id="SSF48013">
    <property type="entry name" value="NusB-like"/>
    <property type="match status" value="1"/>
</dbReference>
<evidence type="ECO:0000256" key="1">
    <source>
        <dbReference type="ARBA" id="ARBA00007494"/>
    </source>
</evidence>
<dbReference type="Proteomes" id="UP001223144">
    <property type="component" value="Unassembled WGS sequence"/>
</dbReference>
<dbReference type="Pfam" id="PF01189">
    <property type="entry name" value="Methyltr_RsmB-F"/>
    <property type="match status" value="1"/>
</dbReference>
<reference evidence="8 9" key="1">
    <citation type="submission" date="2023-04" db="EMBL/GenBank/DDBJ databases">
        <title>Streptomyces chengmaiensis sp. nov. isolated from the stem of mangrove plant in Hainan.</title>
        <authorList>
            <person name="Huang X."/>
            <person name="Zhou S."/>
            <person name="Chu X."/>
            <person name="Xie Y."/>
            <person name="Lin Y."/>
        </authorList>
    </citation>
    <scope>NUCLEOTIDE SEQUENCE [LARGE SCALE GENOMIC DNA]</scope>
    <source>
        <strain evidence="8 9">HNM0663</strain>
    </source>
</reference>
<accession>A0ABT6HYH3</accession>
<evidence type="ECO:0000313" key="8">
    <source>
        <dbReference type="EMBL" id="MDH2393764.1"/>
    </source>
</evidence>
<keyword evidence="5 6" id="KW-0694">RNA-binding</keyword>
<dbReference type="EMBL" id="JARWBG010000082">
    <property type="protein sequence ID" value="MDH2393764.1"/>
    <property type="molecule type" value="Genomic_DNA"/>
</dbReference>
<evidence type="ECO:0000256" key="4">
    <source>
        <dbReference type="ARBA" id="ARBA00022691"/>
    </source>
</evidence>
<dbReference type="PROSITE" id="PS51686">
    <property type="entry name" value="SAM_MT_RSMB_NOP"/>
    <property type="match status" value="1"/>
</dbReference>
<keyword evidence="9" id="KW-1185">Reference proteome</keyword>
<comment type="caution">
    <text evidence="8">The sequence shown here is derived from an EMBL/GenBank/DDBJ whole genome shotgun (WGS) entry which is preliminary data.</text>
</comment>
<dbReference type="InterPro" id="IPR023267">
    <property type="entry name" value="RCMT"/>
</dbReference>
<dbReference type="RefSeq" id="WP_279933106.1">
    <property type="nucleotide sequence ID" value="NZ_JARWBG010000082.1"/>
</dbReference>
<evidence type="ECO:0000259" key="7">
    <source>
        <dbReference type="PROSITE" id="PS51686"/>
    </source>
</evidence>
<comment type="similarity">
    <text evidence="1 6">Belongs to the class I-like SAM-binding methyltransferase superfamily. RsmB/NOP family.</text>
</comment>
<evidence type="ECO:0000256" key="2">
    <source>
        <dbReference type="ARBA" id="ARBA00022603"/>
    </source>
</evidence>
<dbReference type="PROSITE" id="PS01153">
    <property type="entry name" value="NOL1_NOP2_SUN"/>
    <property type="match status" value="1"/>
</dbReference>
<dbReference type="Gene3D" id="3.40.50.150">
    <property type="entry name" value="Vaccinia Virus protein VP39"/>
    <property type="match status" value="1"/>
</dbReference>
<dbReference type="PANTHER" id="PTHR22807">
    <property type="entry name" value="NOP2 YEAST -RELATED NOL1/NOP2/FMU SUN DOMAIN-CONTAINING"/>
    <property type="match status" value="1"/>
</dbReference>
<dbReference type="PANTHER" id="PTHR22807:SF53">
    <property type="entry name" value="RIBOSOMAL RNA SMALL SUBUNIT METHYLTRANSFERASE B-RELATED"/>
    <property type="match status" value="1"/>
</dbReference>
<organism evidence="8 9">
    <name type="scientific">Streptomyces chengmaiensis</name>
    <dbReference type="NCBI Taxonomy" id="3040919"/>
    <lineage>
        <taxon>Bacteria</taxon>
        <taxon>Bacillati</taxon>
        <taxon>Actinomycetota</taxon>
        <taxon>Actinomycetes</taxon>
        <taxon>Kitasatosporales</taxon>
        <taxon>Streptomycetaceae</taxon>
        <taxon>Streptomyces</taxon>
    </lineage>
</organism>
<feature type="binding site" evidence="6">
    <location>
        <begin position="289"/>
        <end position="295"/>
    </location>
    <ligand>
        <name>S-adenosyl-L-methionine</name>
        <dbReference type="ChEBI" id="CHEBI:59789"/>
    </ligand>
</feature>
<keyword evidence="4 6" id="KW-0949">S-adenosyl-L-methionine</keyword>
<dbReference type="InterPro" id="IPR001678">
    <property type="entry name" value="MeTrfase_RsmB-F_NOP2_dom"/>
</dbReference>
<keyword evidence="2 6" id="KW-0489">Methyltransferase</keyword>
<protein>
    <submittedName>
        <fullName evidence="8">Transcription antitermination factor NusB</fullName>
    </submittedName>
</protein>
<dbReference type="InterPro" id="IPR006027">
    <property type="entry name" value="NusB_RsmB_TIM44"/>
</dbReference>
<dbReference type="SUPFAM" id="SSF53335">
    <property type="entry name" value="S-adenosyl-L-methionine-dependent methyltransferases"/>
    <property type="match status" value="1"/>
</dbReference>
<dbReference type="InterPro" id="IPR049560">
    <property type="entry name" value="MeTrfase_RsmB-F_NOP2_cat"/>
</dbReference>
<feature type="domain" description="SAM-dependent MTase RsmB/NOP-type" evidence="7">
    <location>
        <begin position="183"/>
        <end position="476"/>
    </location>
</feature>
<feature type="binding site" evidence="6">
    <location>
        <position position="340"/>
    </location>
    <ligand>
        <name>S-adenosyl-L-methionine</name>
        <dbReference type="ChEBI" id="CHEBI:59789"/>
    </ligand>
</feature>
<name>A0ABT6HYH3_9ACTN</name>
<dbReference type="InterPro" id="IPR035926">
    <property type="entry name" value="NusB-like_sf"/>
</dbReference>